<keyword evidence="3" id="KW-0560">Oxidoreductase</keyword>
<evidence type="ECO:0000259" key="5">
    <source>
        <dbReference type="Pfam" id="PF02737"/>
    </source>
</evidence>
<accession>A0ABP7L6Z0</accession>
<dbReference type="SUPFAM" id="SSF48179">
    <property type="entry name" value="6-phosphogluconate dehydrogenase C-terminal domain-like"/>
    <property type="match status" value="1"/>
</dbReference>
<protein>
    <submittedName>
        <fullName evidence="6">3-hydroxyacyl-CoA dehydrogenase NAD-binding domain-containing protein</fullName>
    </submittedName>
</protein>
<comment type="pathway">
    <text evidence="1">Lipid metabolism; butanoate metabolism.</text>
</comment>
<dbReference type="PANTHER" id="PTHR48075:SF5">
    <property type="entry name" value="3-HYDROXYBUTYRYL-COA DEHYDROGENASE"/>
    <property type="match status" value="1"/>
</dbReference>
<dbReference type="InterPro" id="IPR006180">
    <property type="entry name" value="3-OHacyl-CoA_DH_CS"/>
</dbReference>
<reference evidence="7" key="1">
    <citation type="journal article" date="2019" name="Int. J. Syst. Evol. Microbiol.">
        <title>The Global Catalogue of Microorganisms (GCM) 10K type strain sequencing project: providing services to taxonomists for standard genome sequencing and annotation.</title>
        <authorList>
            <consortium name="The Broad Institute Genomics Platform"/>
            <consortium name="The Broad Institute Genome Sequencing Center for Infectious Disease"/>
            <person name="Wu L."/>
            <person name="Ma J."/>
        </authorList>
    </citation>
    <scope>NUCLEOTIDE SEQUENCE [LARGE SCALE GENOMIC DNA]</scope>
    <source>
        <strain evidence="7">JCM 17021</strain>
    </source>
</reference>
<dbReference type="Gene3D" id="1.10.1040.10">
    <property type="entry name" value="N-(1-d-carboxylethyl)-l-norvaline Dehydrogenase, domain 2"/>
    <property type="match status" value="1"/>
</dbReference>
<dbReference type="InterPro" id="IPR006108">
    <property type="entry name" value="3HC_DH_C"/>
</dbReference>
<sequence length="311" mass="32790">MSSLPNIATVIGSGTMGPGIAATLARAGATVRLYDISDEAIARAEAAYGVVTGVLEAVGSPMVPGGSVSFGTDLDEALAGTGLIIEAVPEKLELKQKVFADIEARVGDDVIIATNTSGIPITTMAESMTLPGRLIGMHWSNPPHLIPMIEIIPGKATDLALVDKLAEIVKSFNYVPVIEKEIPGFVENRVLYAILRECMALLEEGIVTPEGLDACVKWGIGYKLSVVGPTRLLDMAGLDIYQAVSGYLNKELDVSTDTPQFIKDKIAAGQLGFKTGGGMYEYGEGDVDAKRKEIITGLIAARKTLSSIPNV</sequence>
<dbReference type="InterPro" id="IPR006176">
    <property type="entry name" value="3-OHacyl-CoA_DH_NAD-bd"/>
</dbReference>
<dbReference type="PANTHER" id="PTHR48075">
    <property type="entry name" value="3-HYDROXYACYL-COA DEHYDROGENASE FAMILY PROTEIN"/>
    <property type="match status" value="1"/>
</dbReference>
<dbReference type="Pfam" id="PF02737">
    <property type="entry name" value="3HCDH_N"/>
    <property type="match status" value="1"/>
</dbReference>
<keyword evidence="7" id="KW-1185">Reference proteome</keyword>
<dbReference type="InterPro" id="IPR013328">
    <property type="entry name" value="6PGD_dom2"/>
</dbReference>
<evidence type="ECO:0000256" key="3">
    <source>
        <dbReference type="ARBA" id="ARBA00023002"/>
    </source>
</evidence>
<dbReference type="EMBL" id="BAABCN010000018">
    <property type="protein sequence ID" value="GAA3895415.1"/>
    <property type="molecule type" value="Genomic_DNA"/>
</dbReference>
<dbReference type="PIRSF" id="PIRSF000105">
    <property type="entry name" value="HCDH"/>
    <property type="match status" value="1"/>
</dbReference>
<evidence type="ECO:0000256" key="2">
    <source>
        <dbReference type="ARBA" id="ARBA00009463"/>
    </source>
</evidence>
<feature type="domain" description="3-hydroxyacyl-CoA dehydrogenase C-terminal" evidence="4">
    <location>
        <begin position="184"/>
        <end position="282"/>
    </location>
</feature>
<dbReference type="SUPFAM" id="SSF51735">
    <property type="entry name" value="NAD(P)-binding Rossmann-fold domains"/>
    <property type="match status" value="1"/>
</dbReference>
<dbReference type="PROSITE" id="PS00067">
    <property type="entry name" value="3HCDH"/>
    <property type="match status" value="1"/>
</dbReference>
<comment type="similarity">
    <text evidence="2">Belongs to the 3-hydroxyacyl-CoA dehydrogenase family.</text>
</comment>
<name>A0ABP7L6Z0_9MICO</name>
<feature type="domain" description="3-hydroxyacyl-CoA dehydrogenase NAD binding" evidence="5">
    <location>
        <begin position="9"/>
        <end position="181"/>
    </location>
</feature>
<comment type="caution">
    <text evidence="6">The sequence shown here is derived from an EMBL/GenBank/DDBJ whole genome shotgun (WGS) entry which is preliminary data.</text>
</comment>
<dbReference type="Proteomes" id="UP001501803">
    <property type="component" value="Unassembled WGS sequence"/>
</dbReference>
<dbReference type="Pfam" id="PF00725">
    <property type="entry name" value="3HCDH"/>
    <property type="match status" value="1"/>
</dbReference>
<evidence type="ECO:0000256" key="1">
    <source>
        <dbReference type="ARBA" id="ARBA00005086"/>
    </source>
</evidence>
<proteinExistence type="inferred from homology"/>
<dbReference type="InterPro" id="IPR022694">
    <property type="entry name" value="3-OHacyl-CoA_DH"/>
</dbReference>
<gene>
    <name evidence="6" type="ORF">GCM10022381_41170</name>
</gene>
<organism evidence="6 7">
    <name type="scientific">Leifsonia kafniensis</name>
    <dbReference type="NCBI Taxonomy" id="475957"/>
    <lineage>
        <taxon>Bacteria</taxon>
        <taxon>Bacillati</taxon>
        <taxon>Actinomycetota</taxon>
        <taxon>Actinomycetes</taxon>
        <taxon>Micrococcales</taxon>
        <taxon>Microbacteriaceae</taxon>
        <taxon>Leifsonia</taxon>
    </lineage>
</organism>
<dbReference type="RefSeq" id="WP_345069798.1">
    <property type="nucleotide sequence ID" value="NZ_BAABCN010000018.1"/>
</dbReference>
<dbReference type="Gene3D" id="3.40.50.720">
    <property type="entry name" value="NAD(P)-binding Rossmann-like Domain"/>
    <property type="match status" value="1"/>
</dbReference>
<evidence type="ECO:0000313" key="6">
    <source>
        <dbReference type="EMBL" id="GAA3895415.1"/>
    </source>
</evidence>
<evidence type="ECO:0000259" key="4">
    <source>
        <dbReference type="Pfam" id="PF00725"/>
    </source>
</evidence>
<dbReference type="InterPro" id="IPR036291">
    <property type="entry name" value="NAD(P)-bd_dom_sf"/>
</dbReference>
<dbReference type="InterPro" id="IPR008927">
    <property type="entry name" value="6-PGluconate_DH-like_C_sf"/>
</dbReference>
<evidence type="ECO:0000313" key="7">
    <source>
        <dbReference type="Proteomes" id="UP001501803"/>
    </source>
</evidence>